<keyword evidence="3" id="KW-0809">Transit peptide</keyword>
<dbReference type="GO" id="GO:0005762">
    <property type="term" value="C:mitochondrial large ribosomal subunit"/>
    <property type="evidence" value="ECO:0007669"/>
    <property type="project" value="TreeGrafter"/>
</dbReference>
<evidence type="ECO:0000256" key="3">
    <source>
        <dbReference type="ARBA" id="ARBA00022946"/>
    </source>
</evidence>
<gene>
    <name evidence="10" type="ORF">CMEL01_14200</name>
</gene>
<keyword evidence="6" id="KW-0687">Ribonucleoprotein</keyword>
<keyword evidence="5" id="KW-0496">Mitochondrion</keyword>
<dbReference type="PANTHER" id="PTHR13124">
    <property type="entry name" value="39S RIBOSOMAL PROTEIN L46, MITOCHONDRIAL PRECURSOR-RELATED"/>
    <property type="match status" value="1"/>
</dbReference>
<dbReference type="Gene3D" id="3.90.79.10">
    <property type="entry name" value="Nucleoside Triphosphate Pyrophosphohydrolase"/>
    <property type="match status" value="1"/>
</dbReference>
<dbReference type="AlphaFoldDB" id="A0AAI9UPR4"/>
<comment type="subcellular location">
    <subcellularLocation>
        <location evidence="1">Mitochondrion</location>
    </subcellularLocation>
</comment>
<dbReference type="InterPro" id="IPR033650">
    <property type="entry name" value="Ribosomal_mL46_NUDIX"/>
</dbReference>
<organism evidence="10 11">
    <name type="scientific">Colletotrichum melonis</name>
    <dbReference type="NCBI Taxonomy" id="1209925"/>
    <lineage>
        <taxon>Eukaryota</taxon>
        <taxon>Fungi</taxon>
        <taxon>Dikarya</taxon>
        <taxon>Ascomycota</taxon>
        <taxon>Pezizomycotina</taxon>
        <taxon>Sordariomycetes</taxon>
        <taxon>Hypocreomycetidae</taxon>
        <taxon>Glomerellales</taxon>
        <taxon>Glomerellaceae</taxon>
        <taxon>Colletotrichum</taxon>
        <taxon>Colletotrichum acutatum species complex</taxon>
    </lineage>
</organism>
<name>A0AAI9UPR4_9PEZI</name>
<sequence>RVDKGSARSHPPQPPLRYLCLRDGDPRLSGAILTRAPVKIDLAFQVQYEAPQDLPCAASAHGAPRRTSDLSLNSKKVQFPSRDSRLRCQGGDPVHPALFTMTASSRGAFAALGRIQSTPRVCRQCARVQIRAPAPSRAYSGAAAAATTTTTTNAPPPPPPSSKVSKPNEPKAAAADITIPPPLIRAGVILTRAPLLTRPLTDFEQSYFFYQKRLNERLTMPFITSVYFKPDTPALIDWNMKVKDRKGTVAKELGVYNGKASTAWDDELAVGDGLSKHDKAVELLLKDAVMRVSDDAEIIPEEDRAPPEALAPRVSEADIKGDQTRLDRAMERTLYLVVRKAGRKKDVWEFPAAGLSTEENLHEAAQRILDDTAGVNMNTWMVGRGPAAVHVAKTQVRRGELFERGSKTFFLKGRIMAGQADLTANKFGYKEFKWLTKEELAEVLDPGYYNNVRGMMVDR</sequence>
<evidence type="ECO:0000313" key="10">
    <source>
        <dbReference type="EMBL" id="KAK1462233.1"/>
    </source>
</evidence>
<dbReference type="GO" id="GO:0005743">
    <property type="term" value="C:mitochondrial inner membrane"/>
    <property type="evidence" value="ECO:0007669"/>
    <property type="project" value="UniProtKB-ARBA"/>
</dbReference>
<dbReference type="FunFam" id="3.90.79.10:FF:000018">
    <property type="entry name" value="39S ribosomal protein L46, mitochondrial"/>
    <property type="match status" value="1"/>
</dbReference>
<evidence type="ECO:0000256" key="1">
    <source>
        <dbReference type="ARBA" id="ARBA00004173"/>
    </source>
</evidence>
<evidence type="ECO:0000313" key="11">
    <source>
        <dbReference type="Proteomes" id="UP001239795"/>
    </source>
</evidence>
<evidence type="ECO:0000259" key="9">
    <source>
        <dbReference type="Pfam" id="PF11788"/>
    </source>
</evidence>
<accession>A0AAI9UPR4</accession>
<keyword evidence="11" id="KW-1185">Reference proteome</keyword>
<feature type="region of interest" description="Disordered" evidence="8">
    <location>
        <begin position="139"/>
        <end position="172"/>
    </location>
</feature>
<dbReference type="EMBL" id="MLGG01000009">
    <property type="protein sequence ID" value="KAK1462233.1"/>
    <property type="molecule type" value="Genomic_DNA"/>
</dbReference>
<dbReference type="InterPro" id="IPR021757">
    <property type="entry name" value="Ribosomal_mL46_N"/>
</dbReference>
<dbReference type="InterPro" id="IPR040008">
    <property type="entry name" value="Ribosomal_mL46"/>
</dbReference>
<evidence type="ECO:0000256" key="2">
    <source>
        <dbReference type="ARBA" id="ARBA00009070"/>
    </source>
</evidence>
<dbReference type="PANTHER" id="PTHR13124:SF12">
    <property type="entry name" value="LARGE RIBOSOMAL SUBUNIT PROTEIN ML46"/>
    <property type="match status" value="1"/>
</dbReference>
<reference evidence="10 11" key="1">
    <citation type="submission" date="2016-10" db="EMBL/GenBank/DDBJ databases">
        <title>The genome sequence of Colletotrichum fioriniae PJ7.</title>
        <authorList>
            <person name="Baroncelli R."/>
        </authorList>
    </citation>
    <scope>NUCLEOTIDE SEQUENCE [LARGE SCALE GENOMIC DNA]</scope>
    <source>
        <strain evidence="10">Col 31</strain>
    </source>
</reference>
<dbReference type="Proteomes" id="UP001239795">
    <property type="component" value="Unassembled WGS sequence"/>
</dbReference>
<comment type="caution">
    <text evidence="10">The sequence shown here is derived from an EMBL/GenBank/DDBJ whole genome shotgun (WGS) entry which is preliminary data.</text>
</comment>
<dbReference type="GO" id="GO:0003735">
    <property type="term" value="F:structural constituent of ribosome"/>
    <property type="evidence" value="ECO:0007669"/>
    <property type="project" value="InterPro"/>
</dbReference>
<protein>
    <recommendedName>
        <fullName evidence="7">Large ribosomal subunit protein mL46</fullName>
    </recommendedName>
</protein>
<proteinExistence type="inferred from homology"/>
<evidence type="ECO:0000256" key="6">
    <source>
        <dbReference type="ARBA" id="ARBA00023274"/>
    </source>
</evidence>
<dbReference type="CDD" id="cd04661">
    <property type="entry name" value="NUDIX_MRP_L46"/>
    <property type="match status" value="1"/>
</dbReference>
<evidence type="ECO:0000256" key="4">
    <source>
        <dbReference type="ARBA" id="ARBA00022980"/>
    </source>
</evidence>
<feature type="compositionally biased region" description="Low complexity" evidence="8">
    <location>
        <begin position="139"/>
        <end position="153"/>
    </location>
</feature>
<dbReference type="SUPFAM" id="SSF55811">
    <property type="entry name" value="Nudix"/>
    <property type="match status" value="1"/>
</dbReference>
<feature type="non-terminal residue" evidence="10">
    <location>
        <position position="1"/>
    </location>
</feature>
<feature type="domain" description="Large ribosomal subunit protein mL46 N-terminal" evidence="9">
    <location>
        <begin position="184"/>
        <end position="318"/>
    </location>
</feature>
<evidence type="ECO:0000256" key="7">
    <source>
        <dbReference type="ARBA" id="ARBA00035190"/>
    </source>
</evidence>
<evidence type="ECO:0000256" key="5">
    <source>
        <dbReference type="ARBA" id="ARBA00023128"/>
    </source>
</evidence>
<keyword evidence="4" id="KW-0689">Ribosomal protein</keyword>
<comment type="similarity">
    <text evidence="2">Belongs to the mitochondrion-specific ribosomal protein mL46 family.</text>
</comment>
<dbReference type="Pfam" id="PF11788">
    <property type="entry name" value="MRP-L46"/>
    <property type="match status" value="1"/>
</dbReference>
<dbReference type="InterPro" id="IPR015797">
    <property type="entry name" value="NUDIX_hydrolase-like_dom_sf"/>
</dbReference>
<evidence type="ECO:0000256" key="8">
    <source>
        <dbReference type="SAM" id="MobiDB-lite"/>
    </source>
</evidence>